<feature type="coiled-coil region" evidence="1">
    <location>
        <begin position="77"/>
        <end position="146"/>
    </location>
</feature>
<evidence type="ECO:0000313" key="3">
    <source>
        <dbReference type="Proteomes" id="UP001056756"/>
    </source>
</evidence>
<feature type="coiled-coil region" evidence="1">
    <location>
        <begin position="190"/>
        <end position="231"/>
    </location>
</feature>
<gene>
    <name evidence="2" type="ORF">NAG76_05265</name>
</gene>
<organism evidence="2 3">
    <name type="scientific">Candidatus Pristimantibacillus lignocellulolyticus</name>
    <dbReference type="NCBI Taxonomy" id="2994561"/>
    <lineage>
        <taxon>Bacteria</taxon>
        <taxon>Bacillati</taxon>
        <taxon>Bacillota</taxon>
        <taxon>Bacilli</taxon>
        <taxon>Bacillales</taxon>
        <taxon>Paenibacillaceae</taxon>
        <taxon>Candidatus Pristimantibacillus</taxon>
    </lineage>
</organism>
<keyword evidence="1" id="KW-0175">Coiled coil</keyword>
<proteinExistence type="predicted"/>
<name>A0A9J6ZHZ3_9BACL</name>
<dbReference type="Proteomes" id="UP001056756">
    <property type="component" value="Chromosome"/>
</dbReference>
<dbReference type="KEGG" id="plig:NAG76_05265"/>
<protein>
    <submittedName>
        <fullName evidence="2">Uncharacterized protein</fullName>
    </submittedName>
</protein>
<accession>A0A9J6ZHZ3</accession>
<sequence length="249" mass="29508">MASEIEKKGKNWFKSVLSNQHPVEKNPIDKQELVTEFLFEDSSKTMEESEQINADINKHFFTKDNQDKIVLDVMVSIENMLKERQLLSFKNRGLEEQLIATNETITRFKHDQIKKDQLLQEKHKEIRDLENNLTNKQMSYDQLLEDYKEYQLTSNMEYEKISNQLEIEISKYNKHSEESSKNQYQSMLKVNELEDTIRSLEIENQKYSEQYQKIANEKADLMNTINDFTERMSFSFSAKTSTSNPSQSE</sequence>
<evidence type="ECO:0000256" key="1">
    <source>
        <dbReference type="SAM" id="Coils"/>
    </source>
</evidence>
<evidence type="ECO:0000313" key="2">
    <source>
        <dbReference type="EMBL" id="URN95655.1"/>
    </source>
</evidence>
<reference evidence="2" key="1">
    <citation type="submission" date="2022-05" db="EMBL/GenBank/DDBJ databases">
        <title>Novel bacterial taxa in a minimal lignocellulolytic consortium and its capacity to transform plastics disclosed by genome-resolved metagenomics.</title>
        <authorList>
            <person name="Rodriguez C.A.D."/>
            <person name="Diaz-Garcia L."/>
            <person name="Herrera K."/>
            <person name="Tarazona N.A."/>
            <person name="Sproer C."/>
            <person name="Overmann J."/>
            <person name="Jimenez D.J."/>
        </authorList>
    </citation>
    <scope>NUCLEOTIDE SEQUENCE</scope>
    <source>
        <strain evidence="2">MAG5</strain>
    </source>
</reference>
<dbReference type="AlphaFoldDB" id="A0A9J6ZHZ3"/>
<dbReference type="EMBL" id="CP097899">
    <property type="protein sequence ID" value="URN95655.1"/>
    <property type="molecule type" value="Genomic_DNA"/>
</dbReference>